<sequence>MLPAKEKKTYHKEQKMIDSKWRSKFQPLFDKMGKKLVTHNITPQAITWGAFVLGVVASIVVIQGWMLLSIALLWLSGLLDVLDGTVARLTRKSTKAGAYMDLILDRMVEAFYILAFAYKFPEGNYAYLLFYIAVIFNFTTFIVAATLFQNKGVKSIHYDVGIAERTETFIIFTLMGLFSYYIFPILMIFNVIIFITGIIRFKRVLNHCKLFD</sequence>
<feature type="transmembrane region" description="Helical" evidence="3">
    <location>
        <begin position="168"/>
        <end position="199"/>
    </location>
</feature>
<evidence type="ECO:0000256" key="3">
    <source>
        <dbReference type="SAM" id="Phobius"/>
    </source>
</evidence>
<comment type="similarity">
    <text evidence="2">Belongs to the CDP-alcohol phosphatidyltransferase class-I family.</text>
</comment>
<organism evidence="4 5">
    <name type="scientific">Clostridium formicaceticum</name>
    <dbReference type="NCBI Taxonomy" id="1497"/>
    <lineage>
        <taxon>Bacteria</taxon>
        <taxon>Bacillati</taxon>
        <taxon>Bacillota</taxon>
        <taxon>Clostridia</taxon>
        <taxon>Eubacteriales</taxon>
        <taxon>Clostridiaceae</taxon>
        <taxon>Clostridium</taxon>
    </lineage>
</organism>
<protein>
    <submittedName>
        <fullName evidence="4">Inner membrane protein YnjF</fullName>
    </submittedName>
</protein>
<evidence type="ECO:0000313" key="5">
    <source>
        <dbReference type="Proteomes" id="UP000192478"/>
    </source>
</evidence>
<proteinExistence type="inferred from homology"/>
<keyword evidence="3" id="KW-0472">Membrane</keyword>
<dbReference type="GO" id="GO:0016780">
    <property type="term" value="F:phosphotransferase activity, for other substituted phosphate groups"/>
    <property type="evidence" value="ECO:0007669"/>
    <property type="project" value="InterPro"/>
</dbReference>
<reference evidence="4 5" key="1">
    <citation type="submission" date="2017-03" db="EMBL/GenBank/DDBJ databases">
        <title>Complete sequence of Clostridium formicaceticum DSM 92.</title>
        <authorList>
            <person name="Poehlein A."/>
            <person name="Karl M."/>
            <person name="Bengelsdorf F.R."/>
            <person name="Duerre P."/>
            <person name="Daniel R."/>
        </authorList>
    </citation>
    <scope>NUCLEOTIDE SEQUENCE [LARGE SCALE GENOMIC DNA]</scope>
    <source>
        <strain evidence="4 5">DSM 92</strain>
    </source>
</reference>
<dbReference type="InterPro" id="IPR000462">
    <property type="entry name" value="CDP-OH_P_trans"/>
</dbReference>
<dbReference type="GO" id="GO:0016020">
    <property type="term" value="C:membrane"/>
    <property type="evidence" value="ECO:0007669"/>
    <property type="project" value="InterPro"/>
</dbReference>
<evidence type="ECO:0000256" key="2">
    <source>
        <dbReference type="RuleBase" id="RU003750"/>
    </source>
</evidence>
<dbReference type="Gene3D" id="1.20.120.1760">
    <property type="match status" value="1"/>
</dbReference>
<name>A0AAC9RMQ2_9CLOT</name>
<keyword evidence="1 2" id="KW-0808">Transferase</keyword>
<gene>
    <name evidence="4" type="primary">ynjF</name>
    <name evidence="4" type="ORF">CLFO_28450</name>
</gene>
<evidence type="ECO:0000313" key="4">
    <source>
        <dbReference type="EMBL" id="ARE88442.1"/>
    </source>
</evidence>
<dbReference type="GO" id="GO:0008654">
    <property type="term" value="P:phospholipid biosynthetic process"/>
    <property type="evidence" value="ECO:0007669"/>
    <property type="project" value="InterPro"/>
</dbReference>
<accession>A0AAC9RMQ2</accession>
<dbReference type="Pfam" id="PF01066">
    <property type="entry name" value="CDP-OH_P_transf"/>
    <property type="match status" value="1"/>
</dbReference>
<feature type="transmembrane region" description="Helical" evidence="3">
    <location>
        <begin position="125"/>
        <end position="148"/>
    </location>
</feature>
<dbReference type="EMBL" id="CP020559">
    <property type="protein sequence ID" value="ARE88442.1"/>
    <property type="molecule type" value="Genomic_DNA"/>
</dbReference>
<keyword evidence="3" id="KW-1133">Transmembrane helix</keyword>
<dbReference type="Proteomes" id="UP000192478">
    <property type="component" value="Chromosome"/>
</dbReference>
<evidence type="ECO:0000256" key="1">
    <source>
        <dbReference type="ARBA" id="ARBA00022679"/>
    </source>
</evidence>
<dbReference type="AlphaFoldDB" id="A0AAC9RMQ2"/>
<keyword evidence="3" id="KW-0812">Transmembrane</keyword>
<dbReference type="PROSITE" id="PS00379">
    <property type="entry name" value="CDP_ALCOHOL_P_TRANSF"/>
    <property type="match status" value="1"/>
</dbReference>
<feature type="transmembrane region" description="Helical" evidence="3">
    <location>
        <begin position="45"/>
        <end position="76"/>
    </location>
</feature>
<dbReference type="InterPro" id="IPR043130">
    <property type="entry name" value="CDP-OH_PTrfase_TM_dom"/>
</dbReference>
<dbReference type="InterPro" id="IPR048254">
    <property type="entry name" value="CDP_ALCOHOL_P_TRANSF_CS"/>
</dbReference>